<dbReference type="CDD" id="cd08662">
    <property type="entry name" value="M13"/>
    <property type="match status" value="1"/>
</dbReference>
<dbReference type="Pfam" id="PF01431">
    <property type="entry name" value="Peptidase_M13"/>
    <property type="match status" value="1"/>
</dbReference>
<feature type="signal peptide" evidence="8">
    <location>
        <begin position="1"/>
        <end position="20"/>
    </location>
</feature>
<evidence type="ECO:0000256" key="8">
    <source>
        <dbReference type="SAM" id="SignalP"/>
    </source>
</evidence>
<dbReference type="OrthoDB" id="9775677at2"/>
<keyword evidence="7" id="KW-0482">Metalloprotease</keyword>
<proteinExistence type="inferred from homology"/>
<evidence type="ECO:0000256" key="6">
    <source>
        <dbReference type="ARBA" id="ARBA00022833"/>
    </source>
</evidence>
<comment type="cofactor">
    <cofactor evidence="1">
        <name>Zn(2+)</name>
        <dbReference type="ChEBI" id="CHEBI:29105"/>
    </cofactor>
</comment>
<evidence type="ECO:0000259" key="10">
    <source>
        <dbReference type="Pfam" id="PF05649"/>
    </source>
</evidence>
<dbReference type="PANTHER" id="PTHR11733:SF167">
    <property type="entry name" value="FI17812P1-RELATED"/>
    <property type="match status" value="1"/>
</dbReference>
<dbReference type="STRING" id="187304.B0E33_25195"/>
<evidence type="ECO:0000256" key="1">
    <source>
        <dbReference type="ARBA" id="ARBA00001947"/>
    </source>
</evidence>
<dbReference type="GO" id="GO:0004222">
    <property type="term" value="F:metalloendopeptidase activity"/>
    <property type="evidence" value="ECO:0007669"/>
    <property type="project" value="InterPro"/>
</dbReference>
<comment type="similarity">
    <text evidence="2">Belongs to the peptidase M13 family.</text>
</comment>
<dbReference type="GO" id="GO:0016485">
    <property type="term" value="P:protein processing"/>
    <property type="evidence" value="ECO:0007669"/>
    <property type="project" value="TreeGrafter"/>
</dbReference>
<dbReference type="InterPro" id="IPR000718">
    <property type="entry name" value="Peptidase_M13"/>
</dbReference>
<evidence type="ECO:0000256" key="2">
    <source>
        <dbReference type="ARBA" id="ARBA00007357"/>
    </source>
</evidence>
<keyword evidence="3" id="KW-0645">Protease</keyword>
<dbReference type="AlphaFoldDB" id="A0A0M6XZV0"/>
<evidence type="ECO:0000313" key="12">
    <source>
        <dbReference type="Proteomes" id="UP000048926"/>
    </source>
</evidence>
<dbReference type="GO" id="GO:0046872">
    <property type="term" value="F:metal ion binding"/>
    <property type="evidence" value="ECO:0007669"/>
    <property type="project" value="UniProtKB-KW"/>
</dbReference>
<dbReference type="SUPFAM" id="SSF55486">
    <property type="entry name" value="Metalloproteases ('zincins'), catalytic domain"/>
    <property type="match status" value="1"/>
</dbReference>
<feature type="domain" description="Peptidase M13 N-terminal" evidence="10">
    <location>
        <begin position="46"/>
        <end position="427"/>
    </location>
</feature>
<dbReference type="GO" id="GO:0005886">
    <property type="term" value="C:plasma membrane"/>
    <property type="evidence" value="ECO:0007669"/>
    <property type="project" value="TreeGrafter"/>
</dbReference>
<dbReference type="PROSITE" id="PS51885">
    <property type="entry name" value="NEPRILYSIN"/>
    <property type="match status" value="1"/>
</dbReference>
<dbReference type="EMBL" id="CXST01000001">
    <property type="protein sequence ID" value="CTQ42558.1"/>
    <property type="molecule type" value="Genomic_DNA"/>
</dbReference>
<evidence type="ECO:0000256" key="7">
    <source>
        <dbReference type="ARBA" id="ARBA00023049"/>
    </source>
</evidence>
<dbReference type="InterPro" id="IPR018497">
    <property type="entry name" value="Peptidase_M13_C"/>
</dbReference>
<evidence type="ECO:0000313" key="11">
    <source>
        <dbReference type="EMBL" id="CTQ42558.1"/>
    </source>
</evidence>
<protein>
    <submittedName>
        <fullName evidence="11">Neutral endopeptidase</fullName>
        <ecNumber evidence="11">3.4.24.-</ecNumber>
    </submittedName>
</protein>
<dbReference type="PANTHER" id="PTHR11733">
    <property type="entry name" value="ZINC METALLOPROTEASE FAMILY M13 NEPRILYSIN-RELATED"/>
    <property type="match status" value="1"/>
</dbReference>
<organism evidence="11 12">
    <name type="scientific">Roseibium aggregatum</name>
    <dbReference type="NCBI Taxonomy" id="187304"/>
    <lineage>
        <taxon>Bacteria</taxon>
        <taxon>Pseudomonadati</taxon>
        <taxon>Pseudomonadota</taxon>
        <taxon>Alphaproteobacteria</taxon>
        <taxon>Hyphomicrobiales</taxon>
        <taxon>Stappiaceae</taxon>
        <taxon>Roseibium</taxon>
    </lineage>
</organism>
<evidence type="ECO:0000256" key="4">
    <source>
        <dbReference type="ARBA" id="ARBA00022723"/>
    </source>
</evidence>
<keyword evidence="12" id="KW-1185">Reference proteome</keyword>
<feature type="domain" description="Peptidase M13 C-terminal" evidence="9">
    <location>
        <begin position="481"/>
        <end position="684"/>
    </location>
</feature>
<keyword evidence="4" id="KW-0479">Metal-binding</keyword>
<sequence>MKIIPLLLTSTLLLSGSAFAEENSLPPLTPDDLQFSPENMDTSVDPADDFYRYASGKWLDRVNRPADKARWDIFSIIGERLIKQLAAVSEKASESSAEAPKGSPTQLVGDFYKAYMNVEAMDAAGIEPIQSDLDAIEALETLDDLTRFAADQAAMSGPALFAIFAPSADPADSKRYAIFSVGPSFGVEDHHLELLRNKEGDPRIPAYRAYVAEIMKVAGYPEDDAARIADITLRIETALYAGILTPEEGNDPRNRYSKLGYEEVQAQVPEFDLDLYLDTVGFEKPDAVFMFEPRALPELSKVLKETPLEDLKAYAVFRVIENYKEFLTSAFEEPAKEFNLVLTGARTDRPRQEHMYDLLKENLGHPASQLFVETYYSDETKAEVIKMVERIHGKFRERVETRDWLSEGTRAEALKKVDTFYYKVGYPDEWVDYSKLEIGDDPVENMRNLGAFSMNRMLEKIKKPVVHEEFNTQTTLPIVINAGYTPSINGFEVNAAITQPPAYSHDMDAPLRFCRIGAVIGHEMTHGFDSGGRRYDAEGNFRDWWTEADAKAFDSEAQKLIDQANTFEVLPGLNANGPLNVRENMADVGGITLAYESLMEYLAEHPEENVEIDGLSPAKRCFIGWAQFWTAKSSDPFLRMLVAGDGHPPSPYRAFAALQHVDAFYKTFGIEEGDPMWLPPEKRVRAW</sequence>
<evidence type="ECO:0000256" key="5">
    <source>
        <dbReference type="ARBA" id="ARBA00022801"/>
    </source>
</evidence>
<dbReference type="Proteomes" id="UP000048926">
    <property type="component" value="Unassembled WGS sequence"/>
</dbReference>
<feature type="chain" id="PRO_5005807394" evidence="8">
    <location>
        <begin position="21"/>
        <end position="687"/>
    </location>
</feature>
<evidence type="ECO:0000256" key="3">
    <source>
        <dbReference type="ARBA" id="ARBA00022670"/>
    </source>
</evidence>
<dbReference type="InterPro" id="IPR024079">
    <property type="entry name" value="MetalloPept_cat_dom_sf"/>
</dbReference>
<dbReference type="InterPro" id="IPR042089">
    <property type="entry name" value="Peptidase_M13_dom_2"/>
</dbReference>
<dbReference type="EC" id="3.4.24.-" evidence="11"/>
<dbReference type="RefSeq" id="WP_055654586.1">
    <property type="nucleotide sequence ID" value="NZ_CXST01000001.1"/>
</dbReference>
<name>A0A0M6XZV0_9HYPH</name>
<dbReference type="InterPro" id="IPR008753">
    <property type="entry name" value="Peptidase_M13_N"/>
</dbReference>
<dbReference type="Gene3D" id="3.40.390.10">
    <property type="entry name" value="Collagenase (Catalytic Domain)"/>
    <property type="match status" value="1"/>
</dbReference>
<keyword evidence="5 11" id="KW-0378">Hydrolase</keyword>
<reference evidence="12" key="1">
    <citation type="submission" date="2015-07" db="EMBL/GenBank/DDBJ databases">
        <authorList>
            <person name="Rodrigo-Torres Lidia"/>
            <person name="Arahal R.David."/>
        </authorList>
    </citation>
    <scope>NUCLEOTIDE SEQUENCE [LARGE SCALE GENOMIC DNA]</scope>
    <source>
        <strain evidence="12">CECT 4801</strain>
    </source>
</reference>
<evidence type="ECO:0000259" key="9">
    <source>
        <dbReference type="Pfam" id="PF01431"/>
    </source>
</evidence>
<accession>A0A0M6XZV0</accession>
<keyword evidence="6" id="KW-0862">Zinc</keyword>
<dbReference type="Pfam" id="PF05649">
    <property type="entry name" value="Peptidase_M13_N"/>
    <property type="match status" value="1"/>
</dbReference>
<keyword evidence="8" id="KW-0732">Signal</keyword>
<gene>
    <name evidence="11" type="primary">pepO</name>
    <name evidence="11" type="ORF">LAL4801_00989</name>
</gene>
<dbReference type="Gene3D" id="1.10.1380.10">
    <property type="entry name" value="Neutral endopeptidase , domain2"/>
    <property type="match status" value="1"/>
</dbReference>
<dbReference type="PRINTS" id="PR00786">
    <property type="entry name" value="NEPRILYSIN"/>
</dbReference>